<keyword evidence="2" id="KW-0325">Glycoprotein</keyword>
<dbReference type="SUPFAM" id="SSF51126">
    <property type="entry name" value="Pectin lyase-like"/>
    <property type="match status" value="1"/>
</dbReference>
<dbReference type="EMBL" id="BLAX01000001">
    <property type="protein sequence ID" value="GET31327.1"/>
    <property type="molecule type" value="Genomic_DNA"/>
</dbReference>
<dbReference type="PANTHER" id="PTHR42970">
    <property type="entry name" value="PECTATE LYASE C-RELATED"/>
    <property type="match status" value="1"/>
</dbReference>
<reference evidence="3 4" key="1">
    <citation type="submission" date="2019-10" db="EMBL/GenBank/DDBJ databases">
        <title>Prolixibacter strains distinguished by the presence of nitrate reductase genes were adept at nitrate-dependent anaerobic corrosion of metallic iron and carbon steel.</title>
        <authorList>
            <person name="Iino T."/>
            <person name="Shono N."/>
            <person name="Ito K."/>
            <person name="Nakamura R."/>
            <person name="Sueoka K."/>
            <person name="Harayama S."/>
            <person name="Ohkuma M."/>
        </authorList>
    </citation>
    <scope>NUCLEOTIDE SEQUENCE [LARGE SCALE GENOMIC DNA]</scope>
    <source>
        <strain evidence="3 4">JCM 13498</strain>
    </source>
</reference>
<dbReference type="AlphaFoldDB" id="A0A5M4AV75"/>
<keyword evidence="1" id="KW-0479">Metal-binding</keyword>
<dbReference type="InterPro" id="IPR052063">
    <property type="entry name" value="Polysaccharide_Lyase_1"/>
</dbReference>
<organism evidence="3 4">
    <name type="scientific">Prolixibacter bellariivorans</name>
    <dbReference type="NCBI Taxonomy" id="314319"/>
    <lineage>
        <taxon>Bacteria</taxon>
        <taxon>Pseudomonadati</taxon>
        <taxon>Bacteroidota</taxon>
        <taxon>Bacteroidia</taxon>
        <taxon>Marinilabiliales</taxon>
        <taxon>Prolixibacteraceae</taxon>
        <taxon>Prolixibacter</taxon>
    </lineage>
</organism>
<dbReference type="PANTHER" id="PTHR42970:SF1">
    <property type="entry name" value="PECTATE LYASE C-RELATED"/>
    <property type="match status" value="1"/>
</dbReference>
<evidence type="ECO:0000256" key="1">
    <source>
        <dbReference type="ARBA" id="ARBA00022723"/>
    </source>
</evidence>
<keyword evidence="4" id="KW-1185">Reference proteome</keyword>
<comment type="caution">
    <text evidence="3">The sequence shown here is derived from an EMBL/GenBank/DDBJ whole genome shotgun (WGS) entry which is preliminary data.</text>
</comment>
<dbReference type="GO" id="GO:0016829">
    <property type="term" value="F:lyase activity"/>
    <property type="evidence" value="ECO:0007669"/>
    <property type="project" value="UniProtKB-KW"/>
</dbReference>
<evidence type="ECO:0000256" key="2">
    <source>
        <dbReference type="ARBA" id="ARBA00023180"/>
    </source>
</evidence>
<dbReference type="GO" id="GO:0046872">
    <property type="term" value="F:metal ion binding"/>
    <property type="evidence" value="ECO:0007669"/>
    <property type="project" value="UniProtKB-KW"/>
</dbReference>
<protein>
    <submittedName>
        <fullName evidence="3">Pectate lyase</fullName>
    </submittedName>
</protein>
<sequence length="463" mass="50897">MINEIIENRHNTKIWIAMKKKILSLFVFFLLSVTATWAQQLAFPGAEGFGAYAMGGRGGQVIYVTNLKDNGTGSLRWAVEQEGPRTIVFGISGTIELKNRLRIKNPYITIAGQTAPGGGICLKGETLQILTHDVVVRYLRVRLGDGKYGIGSKQGKDAISVSAGENIIVDHCSASWTLDEALSAATSKPTLTNVTVEWCFITEGLNPDNHGFGSLIRGTGGAKYSYLHNLYANNKGRNPRPGNYNSNPYYKDPKGLLLDFRNNVIYNWGGDHAGYNADSISVTRLNYVGNYLIPGVDSKNNGIAYSTGSPYNKSYFAGNYYNGKLPENQWSLVKFRKNWTDGEIGDYKQTNPFETGLVNKEDAKSAYHRVLETGGAFLPKRDAVDQRIVNDVKNRTGKIIKSQEDVGGWPELQSAPALKDSDKDGMPDSWEVKNGLNPNNAADGNTVASDGYTMLEKYMNSIN</sequence>
<keyword evidence="3" id="KW-0456">Lyase</keyword>
<evidence type="ECO:0000313" key="4">
    <source>
        <dbReference type="Proteomes" id="UP000391834"/>
    </source>
</evidence>
<accession>A0A5M4AV75</accession>
<name>A0A5M4AV75_9BACT</name>
<dbReference type="Proteomes" id="UP000391834">
    <property type="component" value="Unassembled WGS sequence"/>
</dbReference>
<dbReference type="Gene3D" id="2.160.20.10">
    <property type="entry name" value="Single-stranded right-handed beta-helix, Pectin lyase-like"/>
    <property type="match status" value="1"/>
</dbReference>
<dbReference type="InterPro" id="IPR011050">
    <property type="entry name" value="Pectin_lyase_fold/virulence"/>
</dbReference>
<gene>
    <name evidence="3" type="ORF">PbJCM13498_01900</name>
</gene>
<evidence type="ECO:0000313" key="3">
    <source>
        <dbReference type="EMBL" id="GET31327.1"/>
    </source>
</evidence>
<dbReference type="InterPro" id="IPR012334">
    <property type="entry name" value="Pectin_lyas_fold"/>
</dbReference>
<proteinExistence type="predicted"/>